<organism evidence="2 3">
    <name type="scientific">Eleusine coracana subsp. coracana</name>
    <dbReference type="NCBI Taxonomy" id="191504"/>
    <lineage>
        <taxon>Eukaryota</taxon>
        <taxon>Viridiplantae</taxon>
        <taxon>Streptophyta</taxon>
        <taxon>Embryophyta</taxon>
        <taxon>Tracheophyta</taxon>
        <taxon>Spermatophyta</taxon>
        <taxon>Magnoliopsida</taxon>
        <taxon>Liliopsida</taxon>
        <taxon>Poales</taxon>
        <taxon>Poaceae</taxon>
        <taxon>PACMAD clade</taxon>
        <taxon>Chloridoideae</taxon>
        <taxon>Cynodonteae</taxon>
        <taxon>Eleusininae</taxon>
        <taxon>Eleusine</taxon>
    </lineage>
</organism>
<accession>A0AAV5E501</accession>
<sequence length="104" mass="11275">MGKFDSVREELWYAPAVPDTAIDDLLQRGSPPGQGAQVVFPRQSWSRKRQHTALPLPRRISTAAASASSRCASCRLRVGCAHPDASSARTASESVDSDSPIRRI</sequence>
<feature type="region of interest" description="Disordered" evidence="1">
    <location>
        <begin position="23"/>
        <end position="54"/>
    </location>
</feature>
<keyword evidence="3" id="KW-1185">Reference proteome</keyword>
<reference evidence="2" key="1">
    <citation type="journal article" date="2018" name="DNA Res.">
        <title>Multiple hybrid de novo genome assembly of finger millet, an orphan allotetraploid crop.</title>
        <authorList>
            <person name="Hatakeyama M."/>
            <person name="Aluri S."/>
            <person name="Balachadran M.T."/>
            <person name="Sivarajan S.R."/>
            <person name="Patrignani A."/>
            <person name="Gruter S."/>
            <person name="Poveda L."/>
            <person name="Shimizu-Inatsugi R."/>
            <person name="Baeten J."/>
            <person name="Francoijs K.J."/>
            <person name="Nataraja K.N."/>
            <person name="Reddy Y.A.N."/>
            <person name="Phadnis S."/>
            <person name="Ravikumar R.L."/>
            <person name="Schlapbach R."/>
            <person name="Sreeman S.M."/>
            <person name="Shimizu K.K."/>
        </authorList>
    </citation>
    <scope>NUCLEOTIDE SEQUENCE</scope>
</reference>
<dbReference type="Proteomes" id="UP001054889">
    <property type="component" value="Unassembled WGS sequence"/>
</dbReference>
<feature type="region of interest" description="Disordered" evidence="1">
    <location>
        <begin position="81"/>
        <end position="104"/>
    </location>
</feature>
<protein>
    <submittedName>
        <fullName evidence="2">Uncharacterized protein</fullName>
    </submittedName>
</protein>
<dbReference type="AlphaFoldDB" id="A0AAV5E501"/>
<name>A0AAV5E501_ELECO</name>
<gene>
    <name evidence="2" type="primary">gb04620</name>
    <name evidence="2" type="ORF">PR202_gb04620</name>
</gene>
<evidence type="ECO:0000256" key="1">
    <source>
        <dbReference type="SAM" id="MobiDB-lite"/>
    </source>
</evidence>
<reference evidence="2" key="2">
    <citation type="submission" date="2021-12" db="EMBL/GenBank/DDBJ databases">
        <title>Resequencing data analysis of finger millet.</title>
        <authorList>
            <person name="Hatakeyama M."/>
            <person name="Aluri S."/>
            <person name="Balachadran M.T."/>
            <person name="Sivarajan S.R."/>
            <person name="Poveda L."/>
            <person name="Shimizu-Inatsugi R."/>
            <person name="Schlapbach R."/>
            <person name="Sreeman S.M."/>
            <person name="Shimizu K.K."/>
        </authorList>
    </citation>
    <scope>NUCLEOTIDE SEQUENCE</scope>
</reference>
<comment type="caution">
    <text evidence="2">The sequence shown here is derived from an EMBL/GenBank/DDBJ whole genome shotgun (WGS) entry which is preliminary data.</text>
</comment>
<proteinExistence type="predicted"/>
<evidence type="ECO:0000313" key="3">
    <source>
        <dbReference type="Proteomes" id="UP001054889"/>
    </source>
</evidence>
<dbReference type="EMBL" id="BQKI01000073">
    <property type="protein sequence ID" value="GJN17543.1"/>
    <property type="molecule type" value="Genomic_DNA"/>
</dbReference>
<evidence type="ECO:0000313" key="2">
    <source>
        <dbReference type="EMBL" id="GJN17543.1"/>
    </source>
</evidence>